<gene>
    <name evidence="8" type="ORF">SAMN05421766_102657</name>
</gene>
<dbReference type="CDD" id="cd08977">
    <property type="entry name" value="SusD"/>
    <property type="match status" value="1"/>
</dbReference>
<organism evidence="8 9">
    <name type="scientific">Zobellia uliginosa</name>
    <dbReference type="NCBI Taxonomy" id="143224"/>
    <lineage>
        <taxon>Bacteria</taxon>
        <taxon>Pseudomonadati</taxon>
        <taxon>Bacteroidota</taxon>
        <taxon>Flavobacteriia</taxon>
        <taxon>Flavobacteriales</taxon>
        <taxon>Flavobacteriaceae</taxon>
        <taxon>Zobellia</taxon>
    </lineage>
</organism>
<evidence type="ECO:0000256" key="3">
    <source>
        <dbReference type="ARBA" id="ARBA00022729"/>
    </source>
</evidence>
<dbReference type="RefSeq" id="WP_076454447.1">
    <property type="nucleotide sequence ID" value="NZ_FTOB01000002.1"/>
</dbReference>
<dbReference type="EMBL" id="FTOB01000002">
    <property type="protein sequence ID" value="SIS54531.1"/>
    <property type="molecule type" value="Genomic_DNA"/>
</dbReference>
<reference evidence="8 9" key="1">
    <citation type="submission" date="2017-01" db="EMBL/GenBank/DDBJ databases">
        <authorList>
            <person name="Varghese N."/>
            <person name="Submissions S."/>
        </authorList>
    </citation>
    <scope>NUCLEOTIDE SEQUENCE [LARGE SCALE GENOMIC DNA]</scope>
    <source>
        <strain evidence="8 9">DSM 2061</strain>
    </source>
</reference>
<keyword evidence="5" id="KW-0998">Cell outer membrane</keyword>
<evidence type="ECO:0000256" key="2">
    <source>
        <dbReference type="ARBA" id="ARBA00006275"/>
    </source>
</evidence>
<comment type="subcellular location">
    <subcellularLocation>
        <location evidence="1">Cell outer membrane</location>
    </subcellularLocation>
</comment>
<evidence type="ECO:0000259" key="6">
    <source>
        <dbReference type="Pfam" id="PF07980"/>
    </source>
</evidence>
<comment type="caution">
    <text evidence="8">The sequence shown here is derived from an EMBL/GenBank/DDBJ whole genome shotgun (WGS) entry which is preliminary data.</text>
</comment>
<evidence type="ECO:0000313" key="9">
    <source>
        <dbReference type="Proteomes" id="UP000185728"/>
    </source>
</evidence>
<dbReference type="Pfam" id="PF07980">
    <property type="entry name" value="SusD_RagB"/>
    <property type="match status" value="1"/>
</dbReference>
<dbReference type="InterPro" id="IPR033985">
    <property type="entry name" value="SusD-like_N"/>
</dbReference>
<comment type="similarity">
    <text evidence="2">Belongs to the SusD family.</text>
</comment>
<dbReference type="Proteomes" id="UP000185728">
    <property type="component" value="Unassembled WGS sequence"/>
</dbReference>
<evidence type="ECO:0000259" key="7">
    <source>
        <dbReference type="Pfam" id="PF14322"/>
    </source>
</evidence>
<protein>
    <submittedName>
        <fullName evidence="8">RagB/SusD domain-containing protein</fullName>
    </submittedName>
</protein>
<sequence>MRLKDISNKVLLAVLILLFNSCDKNFLGVTPEDKITSNNFPESEDDIDLLLNGVYNELHDGRSIWDEFLFGFGMLDGATPNSFNWGNTDVSKIGNGSLSTGDTGFLTFRWTKCYAIISRANYLLEAIELVELGENDKSRIVGEAHFLRGLAYSILVETYGGVPLIEATIAPEESRQLSRASIEETWAFVISDYDTAIDNLGVDAPEVGRATKGAALGLKMRAYLYQNKYEQVLSVINEIEALNKYGLFPSYEGLFRLENENNQEVLFDVQYMRGENSQGTMHDQFSGIGTGSFTRGSRYVPTQDLIDAYEMIDGSNVDPENPYEGRDPRLEFTCVVPGAYFLGYRFPNYIYPGGAYNHPGCQLKQFSARKYQIEPLSELPPSGQSDLNYIVLRYADVILAKAEAIIETNGNINEAIDLINRIRTERDDVKLTALPMGLSQGEARSHLRRERRIEFAFEGLYWSDIKRWDIGKDIYPYEVLNYDGGIIETKFPGGYLDYYDLLPIPDSEISLNKNLVQNPGW</sequence>
<feature type="domain" description="SusD-like N-terminal" evidence="7">
    <location>
        <begin position="26"/>
        <end position="224"/>
    </location>
</feature>
<evidence type="ECO:0000256" key="5">
    <source>
        <dbReference type="ARBA" id="ARBA00023237"/>
    </source>
</evidence>
<keyword evidence="9" id="KW-1185">Reference proteome</keyword>
<dbReference type="Gene3D" id="1.25.40.390">
    <property type="match status" value="1"/>
</dbReference>
<accession>A0ABY1KNQ5</accession>
<dbReference type="InterPro" id="IPR011990">
    <property type="entry name" value="TPR-like_helical_dom_sf"/>
</dbReference>
<dbReference type="Pfam" id="PF14322">
    <property type="entry name" value="SusD-like_3"/>
    <property type="match status" value="1"/>
</dbReference>
<keyword evidence="3" id="KW-0732">Signal</keyword>
<keyword evidence="4" id="KW-0472">Membrane</keyword>
<evidence type="ECO:0000256" key="1">
    <source>
        <dbReference type="ARBA" id="ARBA00004442"/>
    </source>
</evidence>
<dbReference type="InterPro" id="IPR012944">
    <property type="entry name" value="SusD_RagB_dom"/>
</dbReference>
<evidence type="ECO:0000313" key="8">
    <source>
        <dbReference type="EMBL" id="SIS54531.1"/>
    </source>
</evidence>
<proteinExistence type="inferred from homology"/>
<feature type="domain" description="RagB/SusD" evidence="6">
    <location>
        <begin position="263"/>
        <end position="521"/>
    </location>
</feature>
<evidence type="ECO:0000256" key="4">
    <source>
        <dbReference type="ARBA" id="ARBA00023136"/>
    </source>
</evidence>
<dbReference type="SUPFAM" id="SSF48452">
    <property type="entry name" value="TPR-like"/>
    <property type="match status" value="1"/>
</dbReference>
<name>A0ABY1KNQ5_9FLAO</name>